<reference evidence="2 3" key="1">
    <citation type="submission" date="2017-10" db="EMBL/GenBank/DDBJ databases">
        <title>Development of genomic resources for the powdery mildew, Erysiphe pulchra.</title>
        <authorList>
            <person name="Wadl P.A."/>
            <person name="Mack B.M."/>
            <person name="Moore G."/>
            <person name="Beltz S.B."/>
        </authorList>
    </citation>
    <scope>NUCLEOTIDE SEQUENCE [LARGE SCALE GENOMIC DNA]</scope>
    <source>
        <strain evidence="2">Cflorida</strain>
    </source>
</reference>
<organism evidence="2 3">
    <name type="scientific">Erysiphe pulchra</name>
    <dbReference type="NCBI Taxonomy" id="225359"/>
    <lineage>
        <taxon>Eukaryota</taxon>
        <taxon>Fungi</taxon>
        <taxon>Dikarya</taxon>
        <taxon>Ascomycota</taxon>
        <taxon>Pezizomycotina</taxon>
        <taxon>Leotiomycetes</taxon>
        <taxon>Erysiphales</taxon>
        <taxon>Erysiphaceae</taxon>
        <taxon>Erysiphe</taxon>
    </lineage>
</organism>
<feature type="region of interest" description="Disordered" evidence="1">
    <location>
        <begin position="1"/>
        <end position="45"/>
    </location>
</feature>
<evidence type="ECO:0000256" key="1">
    <source>
        <dbReference type="SAM" id="MobiDB-lite"/>
    </source>
</evidence>
<keyword evidence="3" id="KW-1185">Reference proteome</keyword>
<gene>
    <name evidence="2" type="ORF">EPUL_004066</name>
</gene>
<dbReference type="Proteomes" id="UP000237438">
    <property type="component" value="Unassembled WGS sequence"/>
</dbReference>
<evidence type="ECO:0000313" key="3">
    <source>
        <dbReference type="Proteomes" id="UP000237438"/>
    </source>
</evidence>
<name>A0A2S4PKV1_9PEZI</name>
<comment type="caution">
    <text evidence="2">The sequence shown here is derived from an EMBL/GenBank/DDBJ whole genome shotgun (WGS) entry which is preliminary data.</text>
</comment>
<protein>
    <submittedName>
        <fullName evidence="2">Uncharacterized protein</fullName>
    </submittedName>
</protein>
<dbReference type="AlphaFoldDB" id="A0A2S4PKV1"/>
<sequence length="121" mass="13510">MPNLTVKKNNSWAARAANGNISAKNNSKQRPLTKPTPPQGQSYEDRRVMIRLEHDHQRTLPDPSLMADAMQLPSAIAILAPTPAKVAEILQYKDVIAQRFGKAVVERQESWKTFIIGPLPK</sequence>
<feature type="compositionally biased region" description="Polar residues" evidence="1">
    <location>
        <begin position="19"/>
        <end position="30"/>
    </location>
</feature>
<accession>A0A2S4PKV1</accession>
<proteinExistence type="predicted"/>
<dbReference type="EMBL" id="PEDP01002415">
    <property type="protein sequence ID" value="POS82675.1"/>
    <property type="molecule type" value="Genomic_DNA"/>
</dbReference>
<evidence type="ECO:0000313" key="2">
    <source>
        <dbReference type="EMBL" id="POS82675.1"/>
    </source>
</evidence>
<feature type="compositionally biased region" description="Polar residues" evidence="1">
    <location>
        <begin position="1"/>
        <end position="12"/>
    </location>
</feature>
<dbReference type="OrthoDB" id="10507347at2759"/>